<dbReference type="OrthoDB" id="123536at2"/>
<feature type="compositionally biased region" description="Gly residues" evidence="1">
    <location>
        <begin position="24"/>
        <end position="33"/>
    </location>
</feature>
<dbReference type="Proteomes" id="UP000239735">
    <property type="component" value="Unassembled WGS sequence"/>
</dbReference>
<reference evidence="4" key="1">
    <citation type="submission" date="2018-02" db="EMBL/GenBank/DDBJ databases">
        <authorList>
            <person name="Hausmann B."/>
        </authorList>
    </citation>
    <scope>NUCLEOTIDE SEQUENCE [LARGE SCALE GENOMIC DNA]</scope>
    <source>
        <strain evidence="4">Peat soil MAG SbA5</strain>
    </source>
</reference>
<feature type="region of interest" description="Disordered" evidence="1">
    <location>
        <begin position="92"/>
        <end position="111"/>
    </location>
</feature>
<dbReference type="AlphaFoldDB" id="A0A2N9LCZ8"/>
<protein>
    <submittedName>
        <fullName evidence="3">Uncharacterized protein</fullName>
    </submittedName>
</protein>
<accession>A0A2N9LCZ8</accession>
<gene>
    <name evidence="3" type="ORF">SBA5_30080</name>
</gene>
<sequence length="294" mass="31436">MMLRAAIALLALVVPAFAQHGGAHAGSSGGRGFSGHAASSSHAGFSQPGGFVRSAPPIRNGAPSSAGFRGIGTANYASRRFAANGNGFSARRAPYRSGAAGPSRAWDRRPDRDRFDARRRSFANWYIYNYPAWPGYGYPFVIDPGFYAWGDSDDSANDQGGVAPNDEAPYPDYAAPYPDYVARCPEQGYGAPDMPLQQSVADEIPPRSAPGKRPEYAGQSVAAAPADEPALTVIFKSDRAPLKMQNYIMSGKVLTDLDPRHYEQIPLDEVDVAATERFNTAAGVEFQIPGAARD</sequence>
<evidence type="ECO:0000256" key="2">
    <source>
        <dbReference type="SAM" id="SignalP"/>
    </source>
</evidence>
<feature type="compositionally biased region" description="Low complexity" evidence="1">
    <location>
        <begin position="34"/>
        <end position="46"/>
    </location>
</feature>
<feature type="region of interest" description="Disordered" evidence="1">
    <location>
        <begin position="24"/>
        <end position="57"/>
    </location>
</feature>
<keyword evidence="2" id="KW-0732">Signal</keyword>
<feature type="chain" id="PRO_5014867213" evidence="2">
    <location>
        <begin position="19"/>
        <end position="294"/>
    </location>
</feature>
<proteinExistence type="predicted"/>
<evidence type="ECO:0000256" key="1">
    <source>
        <dbReference type="SAM" id="MobiDB-lite"/>
    </source>
</evidence>
<evidence type="ECO:0000313" key="3">
    <source>
        <dbReference type="EMBL" id="SPE20875.1"/>
    </source>
</evidence>
<feature type="signal peptide" evidence="2">
    <location>
        <begin position="1"/>
        <end position="18"/>
    </location>
</feature>
<evidence type="ECO:0000313" key="4">
    <source>
        <dbReference type="Proteomes" id="UP000239735"/>
    </source>
</evidence>
<organism evidence="3 4">
    <name type="scientific">Candidatus Sulfuritelmatomonas gaucii</name>
    <dbReference type="NCBI Taxonomy" id="2043161"/>
    <lineage>
        <taxon>Bacteria</taxon>
        <taxon>Pseudomonadati</taxon>
        <taxon>Acidobacteriota</taxon>
        <taxon>Terriglobia</taxon>
        <taxon>Terriglobales</taxon>
        <taxon>Acidobacteriaceae</taxon>
        <taxon>Candidatus Sulfuritelmatomonas</taxon>
    </lineage>
</organism>
<name>A0A2N9LCZ8_9BACT</name>
<dbReference type="EMBL" id="OKRB01000086">
    <property type="protein sequence ID" value="SPE20875.1"/>
    <property type="molecule type" value="Genomic_DNA"/>
</dbReference>